<dbReference type="STRING" id="29655.A0A0K9PRU9"/>
<dbReference type="PANTHER" id="PTHR31734">
    <property type="entry name" value="AUXIN-RESPONSIVE PROTEIN IAA17"/>
    <property type="match status" value="1"/>
</dbReference>
<dbReference type="PANTHER" id="PTHR31734:SF38">
    <property type="entry name" value="AUXIN-RESPONSIVE PROTEIN IAA29"/>
    <property type="match status" value="1"/>
</dbReference>
<dbReference type="GO" id="GO:0009734">
    <property type="term" value="P:auxin-activated signaling pathway"/>
    <property type="evidence" value="ECO:0007669"/>
    <property type="project" value="UniProtKB-UniRule"/>
</dbReference>
<sequence>MEQLLPIRVVKKRTRDGLLVGWPPIKSSTKIMITASASATISSPPHRGFVGWPPIKSSRKKISAGGSCGQPRRVRVEMEGVELGIKKVAVCLHNSYHSLLLALDCMFLPSFLQLADGATRSRSFSDGRTAKLVYKESEEGEDWMLVSSVPWEIFVGSVKRLKIIPASNLASGINL</sequence>
<dbReference type="OrthoDB" id="778717at2759"/>
<protein>
    <recommendedName>
        <fullName evidence="10">Auxin-responsive protein</fullName>
    </recommendedName>
</protein>
<dbReference type="InterPro" id="IPR003311">
    <property type="entry name" value="AUX_IAA"/>
</dbReference>
<evidence type="ECO:0000256" key="2">
    <source>
        <dbReference type="ARBA" id="ARBA00004123"/>
    </source>
</evidence>
<comment type="similarity">
    <text evidence="3 10">Belongs to the Aux/IAA family.</text>
</comment>
<evidence type="ECO:0000313" key="13">
    <source>
        <dbReference type="Proteomes" id="UP000036987"/>
    </source>
</evidence>
<keyword evidence="7 10" id="KW-0804">Transcription</keyword>
<accession>A0A0K9PRU9</accession>
<evidence type="ECO:0000256" key="8">
    <source>
        <dbReference type="ARBA" id="ARBA00023242"/>
    </source>
</evidence>
<comment type="subcellular location">
    <subcellularLocation>
        <location evidence="2 10">Nucleus</location>
    </subcellularLocation>
</comment>
<dbReference type="GO" id="GO:0006355">
    <property type="term" value="P:regulation of DNA-templated transcription"/>
    <property type="evidence" value="ECO:0007669"/>
    <property type="project" value="InterPro"/>
</dbReference>
<comment type="subunit">
    <text evidence="4 10">Homodimers and heterodimers.</text>
</comment>
<dbReference type="InterPro" id="IPR033389">
    <property type="entry name" value="AUX/IAA_dom"/>
</dbReference>
<comment type="function">
    <text evidence="1 10">Aux/IAA proteins are short-lived transcriptional factors that function as repressors of early auxin response genes at low auxin concentrations.</text>
</comment>
<keyword evidence="8 10" id="KW-0539">Nucleus</keyword>
<evidence type="ECO:0000256" key="7">
    <source>
        <dbReference type="ARBA" id="ARBA00023163"/>
    </source>
</evidence>
<evidence type="ECO:0000256" key="9">
    <source>
        <dbReference type="ARBA" id="ARBA00023294"/>
    </source>
</evidence>
<evidence type="ECO:0000256" key="6">
    <source>
        <dbReference type="ARBA" id="ARBA00023015"/>
    </source>
</evidence>
<gene>
    <name evidence="12" type="ORF">ZOSMA_18G00650</name>
</gene>
<keyword evidence="9 10" id="KW-0927">Auxin signaling pathway</keyword>
<name>A0A0K9PRU9_ZOSMR</name>
<keyword evidence="13" id="KW-1185">Reference proteome</keyword>
<evidence type="ECO:0000256" key="10">
    <source>
        <dbReference type="RuleBase" id="RU004549"/>
    </source>
</evidence>
<dbReference type="AlphaFoldDB" id="A0A0K9PRU9"/>
<evidence type="ECO:0000259" key="11">
    <source>
        <dbReference type="PROSITE" id="PS51745"/>
    </source>
</evidence>
<comment type="caution">
    <text evidence="12">The sequence shown here is derived from an EMBL/GenBank/DDBJ whole genome shotgun (WGS) entry which is preliminary data.</text>
</comment>
<feature type="domain" description="PB1" evidence="11">
    <location>
        <begin position="71"/>
        <end position="168"/>
    </location>
</feature>
<evidence type="ECO:0000313" key="12">
    <source>
        <dbReference type="EMBL" id="KMZ70970.1"/>
    </source>
</evidence>
<evidence type="ECO:0000256" key="4">
    <source>
        <dbReference type="ARBA" id="ARBA00011726"/>
    </source>
</evidence>
<keyword evidence="6 10" id="KW-0805">Transcription regulation</keyword>
<proteinExistence type="inferred from homology"/>
<reference evidence="13" key="1">
    <citation type="journal article" date="2016" name="Nature">
        <title>The genome of the seagrass Zostera marina reveals angiosperm adaptation to the sea.</title>
        <authorList>
            <person name="Olsen J.L."/>
            <person name="Rouze P."/>
            <person name="Verhelst B."/>
            <person name="Lin Y.-C."/>
            <person name="Bayer T."/>
            <person name="Collen J."/>
            <person name="Dattolo E."/>
            <person name="De Paoli E."/>
            <person name="Dittami S."/>
            <person name="Maumus F."/>
            <person name="Michel G."/>
            <person name="Kersting A."/>
            <person name="Lauritano C."/>
            <person name="Lohaus R."/>
            <person name="Toepel M."/>
            <person name="Tonon T."/>
            <person name="Vanneste K."/>
            <person name="Amirebrahimi M."/>
            <person name="Brakel J."/>
            <person name="Bostroem C."/>
            <person name="Chovatia M."/>
            <person name="Grimwood J."/>
            <person name="Jenkins J.W."/>
            <person name="Jueterbock A."/>
            <person name="Mraz A."/>
            <person name="Stam W.T."/>
            <person name="Tice H."/>
            <person name="Bornberg-Bauer E."/>
            <person name="Green P.J."/>
            <person name="Pearson G.A."/>
            <person name="Procaccini G."/>
            <person name="Duarte C.M."/>
            <person name="Schmutz J."/>
            <person name="Reusch T.B.H."/>
            <person name="Van de Peer Y."/>
        </authorList>
    </citation>
    <scope>NUCLEOTIDE SEQUENCE [LARGE SCALE GENOMIC DNA]</scope>
    <source>
        <strain evidence="13">cv. Finnish</strain>
    </source>
</reference>
<dbReference type="InterPro" id="IPR053793">
    <property type="entry name" value="PB1-like"/>
</dbReference>
<evidence type="ECO:0000256" key="5">
    <source>
        <dbReference type="ARBA" id="ARBA00022491"/>
    </source>
</evidence>
<keyword evidence="5 10" id="KW-0678">Repressor</keyword>
<evidence type="ECO:0000256" key="1">
    <source>
        <dbReference type="ARBA" id="ARBA00002159"/>
    </source>
</evidence>
<evidence type="ECO:0000256" key="3">
    <source>
        <dbReference type="ARBA" id="ARBA00006728"/>
    </source>
</evidence>
<dbReference type="EMBL" id="LFYR01000692">
    <property type="protein sequence ID" value="KMZ70970.1"/>
    <property type="molecule type" value="Genomic_DNA"/>
</dbReference>
<dbReference type="PROSITE" id="PS51745">
    <property type="entry name" value="PB1"/>
    <property type="match status" value="1"/>
</dbReference>
<organism evidence="12 13">
    <name type="scientific">Zostera marina</name>
    <name type="common">Eelgrass</name>
    <dbReference type="NCBI Taxonomy" id="29655"/>
    <lineage>
        <taxon>Eukaryota</taxon>
        <taxon>Viridiplantae</taxon>
        <taxon>Streptophyta</taxon>
        <taxon>Embryophyta</taxon>
        <taxon>Tracheophyta</taxon>
        <taxon>Spermatophyta</taxon>
        <taxon>Magnoliopsida</taxon>
        <taxon>Liliopsida</taxon>
        <taxon>Zosteraceae</taxon>
        <taxon>Zostera</taxon>
    </lineage>
</organism>
<dbReference type="GO" id="GO:0005634">
    <property type="term" value="C:nucleus"/>
    <property type="evidence" value="ECO:0007669"/>
    <property type="project" value="UniProtKB-SubCell"/>
</dbReference>
<dbReference type="Gene3D" id="3.10.20.90">
    <property type="entry name" value="Phosphatidylinositol 3-kinase Catalytic Subunit, Chain A, domain 1"/>
    <property type="match status" value="1"/>
</dbReference>
<dbReference type="Pfam" id="PF02309">
    <property type="entry name" value="AUX_IAA"/>
    <property type="match status" value="1"/>
</dbReference>
<dbReference type="Proteomes" id="UP000036987">
    <property type="component" value="Unassembled WGS sequence"/>
</dbReference>